<proteinExistence type="predicted"/>
<evidence type="ECO:0000313" key="1">
    <source>
        <dbReference type="EMBL" id="SVA83387.1"/>
    </source>
</evidence>
<protein>
    <submittedName>
        <fullName evidence="1">Uncharacterized protein</fullName>
    </submittedName>
</protein>
<feature type="non-terminal residue" evidence="1">
    <location>
        <position position="44"/>
    </location>
</feature>
<reference evidence="1" key="1">
    <citation type="submission" date="2018-05" db="EMBL/GenBank/DDBJ databases">
        <authorList>
            <person name="Lanie J.A."/>
            <person name="Ng W.-L."/>
            <person name="Kazmierczak K.M."/>
            <person name="Andrzejewski T.M."/>
            <person name="Davidsen T.M."/>
            <person name="Wayne K.J."/>
            <person name="Tettelin H."/>
            <person name="Glass J.I."/>
            <person name="Rusch D."/>
            <person name="Podicherti R."/>
            <person name="Tsui H.-C.T."/>
            <person name="Winkler M.E."/>
        </authorList>
    </citation>
    <scope>NUCLEOTIDE SEQUENCE</scope>
</reference>
<accession>A0A381Z3Q9</accession>
<dbReference type="EMBL" id="UINC01019679">
    <property type="protein sequence ID" value="SVA83387.1"/>
    <property type="molecule type" value="Genomic_DNA"/>
</dbReference>
<sequence length="44" mass="5344">MPSLALWTAGEHHGQFDTLLEGCKCCMDVYRVQWLWYHLWLYEL</sequence>
<name>A0A381Z3Q9_9ZZZZ</name>
<organism evidence="1">
    <name type="scientific">marine metagenome</name>
    <dbReference type="NCBI Taxonomy" id="408172"/>
    <lineage>
        <taxon>unclassified sequences</taxon>
        <taxon>metagenomes</taxon>
        <taxon>ecological metagenomes</taxon>
    </lineage>
</organism>
<dbReference type="AlphaFoldDB" id="A0A381Z3Q9"/>
<gene>
    <name evidence="1" type="ORF">METZ01_LOCUS136241</name>
</gene>